<feature type="coiled-coil region" evidence="1">
    <location>
        <begin position="172"/>
        <end position="253"/>
    </location>
</feature>
<keyword evidence="5" id="KW-1185">Reference proteome</keyword>
<dbReference type="RefSeq" id="WP_343858888.1">
    <property type="nucleotide sequence ID" value="NZ_BAAACX010000007.1"/>
</dbReference>
<gene>
    <name evidence="4" type="ORF">GCM10008933_12650</name>
</gene>
<evidence type="ECO:0000313" key="4">
    <source>
        <dbReference type="EMBL" id="GAA0382954.1"/>
    </source>
</evidence>
<evidence type="ECO:0000256" key="3">
    <source>
        <dbReference type="SAM" id="Phobius"/>
    </source>
</evidence>
<dbReference type="PANTHER" id="PTHR37612:SF20">
    <property type="entry name" value="PER-HEXAMER REPEAT PROTEIN 5-RELATED"/>
    <property type="match status" value="1"/>
</dbReference>
<feature type="compositionally biased region" description="Gly residues" evidence="2">
    <location>
        <begin position="410"/>
        <end position="497"/>
    </location>
</feature>
<evidence type="ECO:0000256" key="1">
    <source>
        <dbReference type="SAM" id="Coils"/>
    </source>
</evidence>
<sequence length="580" mass="60738">METIYHQLEIVRKRLKWLRALDQARMGLLVGIACALVCLIAGRLWPIEAIWAYAAACLLLAPIAGGLWGWFAHVPNGLSARTMDRLNQRGEAEDLMVTALAFTESDSQLARQQRLQAEEYGAAFISRLKSNLPLTRKPKWWIFIGLGVAVAAAFIIMPNPMNDVIDKHKQERQWVKAQVKEADQMIEQLESKSLDPLVKKALDEELQTLRQSLEESRAGVQSLEALENTMKKLQEMSDRLELQEQERSAWLDKWKANPSTGELANGLQQNDQEQAGKEIDKLKLDLPKLSPAERKKLADELQGLAAEAPQHDEDAKRLAEALSKAAAALGEGNAQEVELAMEQLKQLVQENAGAAASRAQQLAEASELASALAEQGLGLAQDMSASGMAVADSWSMGGFAEQLASSETGSAGGEGSSDGTAGSGSASGGSSGSQSGSGSGGTGPAQGNGSSAGSGSSGAGTGSGNGNGAGSGSGSGTGSGGNGAGSGGSGAGLGSGGRNLITAPRDYKGSGNVQNDGGPTTGGQVQKGGKSPVFDGISRPYDEVYSDYASEAKRSLERSELPQSMQGLVERYFMEIDPDS</sequence>
<feature type="region of interest" description="Disordered" evidence="2">
    <location>
        <begin position="404"/>
        <end position="539"/>
    </location>
</feature>
<keyword evidence="3" id="KW-0472">Membrane</keyword>
<organism evidence="4 5">
    <name type="scientific">Paenibacillus motobuensis</name>
    <dbReference type="NCBI Taxonomy" id="295324"/>
    <lineage>
        <taxon>Bacteria</taxon>
        <taxon>Bacillati</taxon>
        <taxon>Bacillota</taxon>
        <taxon>Bacilli</taxon>
        <taxon>Bacillales</taxon>
        <taxon>Paenibacillaceae</taxon>
        <taxon>Paenibacillus</taxon>
    </lineage>
</organism>
<dbReference type="PANTHER" id="PTHR37612">
    <property type="entry name" value="FIBROIN HEAVY CHAIN FIB-H LIKE PROTEIN"/>
    <property type="match status" value="1"/>
</dbReference>
<reference evidence="5" key="1">
    <citation type="journal article" date="2019" name="Int. J. Syst. Evol. Microbiol.">
        <title>The Global Catalogue of Microorganisms (GCM) 10K type strain sequencing project: providing services to taxonomists for standard genome sequencing and annotation.</title>
        <authorList>
            <consortium name="The Broad Institute Genomics Platform"/>
            <consortium name="The Broad Institute Genome Sequencing Center for Infectious Disease"/>
            <person name="Wu L."/>
            <person name="Ma J."/>
        </authorList>
    </citation>
    <scope>NUCLEOTIDE SEQUENCE [LARGE SCALE GENOMIC DNA]</scope>
    <source>
        <strain evidence="5">JCM 12774</strain>
    </source>
</reference>
<feature type="transmembrane region" description="Helical" evidence="3">
    <location>
        <begin position="26"/>
        <end position="45"/>
    </location>
</feature>
<protein>
    <recommendedName>
        <fullName evidence="6">Phage tail tape measure protein</fullName>
    </recommendedName>
</protein>
<keyword evidence="3" id="KW-0812">Transmembrane</keyword>
<dbReference type="InterPro" id="IPR052258">
    <property type="entry name" value="Diverse_Func_Domain-Protein"/>
</dbReference>
<proteinExistence type="predicted"/>
<evidence type="ECO:0008006" key="6">
    <source>
        <dbReference type="Google" id="ProtNLM"/>
    </source>
</evidence>
<feature type="transmembrane region" description="Helical" evidence="3">
    <location>
        <begin position="140"/>
        <end position="157"/>
    </location>
</feature>
<name>A0ABP3HX72_9BACL</name>
<keyword evidence="3" id="KW-1133">Transmembrane helix</keyword>
<dbReference type="Proteomes" id="UP001500340">
    <property type="component" value="Unassembled WGS sequence"/>
</dbReference>
<evidence type="ECO:0000313" key="5">
    <source>
        <dbReference type="Proteomes" id="UP001500340"/>
    </source>
</evidence>
<dbReference type="EMBL" id="BAAACX010000007">
    <property type="protein sequence ID" value="GAA0382954.1"/>
    <property type="molecule type" value="Genomic_DNA"/>
</dbReference>
<keyword evidence="1" id="KW-0175">Coiled coil</keyword>
<accession>A0ABP3HX72</accession>
<comment type="caution">
    <text evidence="4">The sequence shown here is derived from an EMBL/GenBank/DDBJ whole genome shotgun (WGS) entry which is preliminary data.</text>
</comment>
<feature type="transmembrane region" description="Helical" evidence="3">
    <location>
        <begin position="51"/>
        <end position="71"/>
    </location>
</feature>
<evidence type="ECO:0000256" key="2">
    <source>
        <dbReference type="SAM" id="MobiDB-lite"/>
    </source>
</evidence>
<feature type="compositionally biased region" description="Polar residues" evidence="2">
    <location>
        <begin position="511"/>
        <end position="524"/>
    </location>
</feature>